<keyword evidence="3" id="KW-0732">Signal</keyword>
<reference evidence="10" key="1">
    <citation type="submission" date="2020-07" db="EMBL/GenBank/DDBJ databases">
        <authorList>
            <person name="Nazaruddin N."/>
        </authorList>
    </citation>
    <scope>NUCLEOTIDE SEQUENCE</scope>
</reference>
<evidence type="ECO:0000256" key="6">
    <source>
        <dbReference type="ARBA" id="ARBA00022989"/>
    </source>
</evidence>
<dbReference type="OrthoDB" id="6250271at2759"/>
<keyword evidence="6" id="KW-1133">Transmembrane helix</keyword>
<comment type="subcellular location">
    <subcellularLocation>
        <location evidence="1">Cell membrane</location>
        <topology evidence="1">Single-pass type I membrane protein</topology>
    </subcellularLocation>
</comment>
<dbReference type="InterPro" id="IPR020894">
    <property type="entry name" value="Cadherin_CS"/>
</dbReference>
<proteinExistence type="predicted"/>
<dbReference type="FunFam" id="2.60.40.60:FF:000033">
    <property type="entry name" value="FAT atypical cadherin 1"/>
    <property type="match status" value="1"/>
</dbReference>
<dbReference type="GO" id="GO:0001736">
    <property type="term" value="P:establishment of planar polarity"/>
    <property type="evidence" value="ECO:0007669"/>
    <property type="project" value="UniProtKB-ARBA"/>
</dbReference>
<keyword evidence="2" id="KW-0812">Transmembrane</keyword>
<dbReference type="GO" id="GO:0007156">
    <property type="term" value="P:homophilic cell adhesion via plasma membrane adhesion molecules"/>
    <property type="evidence" value="ECO:0007669"/>
    <property type="project" value="InterPro"/>
</dbReference>
<evidence type="ECO:0000256" key="2">
    <source>
        <dbReference type="ARBA" id="ARBA00022692"/>
    </source>
</evidence>
<dbReference type="GO" id="GO:0005886">
    <property type="term" value="C:plasma membrane"/>
    <property type="evidence" value="ECO:0007669"/>
    <property type="project" value="UniProtKB-SubCell"/>
</dbReference>
<dbReference type="PROSITE" id="PS00232">
    <property type="entry name" value="CADHERIN_1"/>
    <property type="match status" value="1"/>
</dbReference>
<dbReference type="AlphaFoldDB" id="A0A6V7HAM6"/>
<keyword evidence="4" id="KW-0677">Repeat</keyword>
<dbReference type="Proteomes" id="UP000752696">
    <property type="component" value="Unassembled WGS sequence"/>
</dbReference>
<dbReference type="GO" id="GO:0007163">
    <property type="term" value="P:establishment or maintenance of cell polarity"/>
    <property type="evidence" value="ECO:0007669"/>
    <property type="project" value="UniProtKB-ARBA"/>
</dbReference>
<dbReference type="GO" id="GO:0005509">
    <property type="term" value="F:calcium ion binding"/>
    <property type="evidence" value="ECO:0007669"/>
    <property type="project" value="UniProtKB-UniRule"/>
</dbReference>
<evidence type="ECO:0000256" key="7">
    <source>
        <dbReference type="ARBA" id="ARBA00023136"/>
    </source>
</evidence>
<dbReference type="Gene3D" id="2.60.40.60">
    <property type="entry name" value="Cadherins"/>
    <property type="match status" value="2"/>
</dbReference>
<accession>A0A6V7HAM6</accession>
<comment type="caution">
    <text evidence="10">The sequence shown here is derived from an EMBL/GenBank/DDBJ whole genome shotgun (WGS) entry which is preliminary data.</text>
</comment>
<dbReference type="PANTHER" id="PTHR24026">
    <property type="entry name" value="FAT ATYPICAL CADHERIN-RELATED"/>
    <property type="match status" value="1"/>
</dbReference>
<dbReference type="GO" id="GO:0008104">
    <property type="term" value="P:intracellular protein localization"/>
    <property type="evidence" value="ECO:0007669"/>
    <property type="project" value="UniProtKB-ARBA"/>
</dbReference>
<name>A0A6V7HAM6_9HYME</name>
<evidence type="ECO:0000256" key="8">
    <source>
        <dbReference type="PROSITE-ProRule" id="PRU00043"/>
    </source>
</evidence>
<evidence type="ECO:0000256" key="1">
    <source>
        <dbReference type="ARBA" id="ARBA00004251"/>
    </source>
</evidence>
<dbReference type="InterPro" id="IPR002126">
    <property type="entry name" value="Cadherin-like_dom"/>
</dbReference>
<keyword evidence="11" id="KW-1185">Reference proteome</keyword>
<keyword evidence="7" id="KW-0472">Membrane</keyword>
<dbReference type="PRINTS" id="PR00205">
    <property type="entry name" value="CADHERIN"/>
</dbReference>
<sequence>MDRDEGANGRVRYSIAMGDDNRDFTISEDGGVIRVAKNLNFERKSRYYLTIRGEDCASEVGETPRGDTAQVTVTVLDINDNAPVFLDSPYLAHVMENMVPPGGGFVIQVKAYDADTPPYNDQVRYFLKEGDTDLFRINASTGDIFLLRPLDRELVSEYTLTLVAMDT</sequence>
<evidence type="ECO:0000259" key="9">
    <source>
        <dbReference type="PROSITE" id="PS50268"/>
    </source>
</evidence>
<dbReference type="CDD" id="cd11304">
    <property type="entry name" value="Cadherin_repeat"/>
    <property type="match status" value="2"/>
</dbReference>
<organism evidence="10 11">
    <name type="scientific">Heterotrigona itama</name>
    <dbReference type="NCBI Taxonomy" id="395501"/>
    <lineage>
        <taxon>Eukaryota</taxon>
        <taxon>Metazoa</taxon>
        <taxon>Ecdysozoa</taxon>
        <taxon>Arthropoda</taxon>
        <taxon>Hexapoda</taxon>
        <taxon>Insecta</taxon>
        <taxon>Pterygota</taxon>
        <taxon>Neoptera</taxon>
        <taxon>Endopterygota</taxon>
        <taxon>Hymenoptera</taxon>
        <taxon>Apocrita</taxon>
        <taxon>Aculeata</taxon>
        <taxon>Apoidea</taxon>
        <taxon>Anthophila</taxon>
        <taxon>Apidae</taxon>
        <taxon>Heterotrigona</taxon>
    </lineage>
</organism>
<evidence type="ECO:0000313" key="10">
    <source>
        <dbReference type="EMBL" id="CAD1476828.1"/>
    </source>
</evidence>
<dbReference type="SUPFAM" id="SSF49313">
    <property type="entry name" value="Cadherin-like"/>
    <property type="match status" value="2"/>
</dbReference>
<dbReference type="Pfam" id="PF00028">
    <property type="entry name" value="Cadherin"/>
    <property type="match status" value="2"/>
</dbReference>
<dbReference type="EMBL" id="CAJDYZ010009597">
    <property type="protein sequence ID" value="CAD1476828.1"/>
    <property type="molecule type" value="Genomic_DNA"/>
</dbReference>
<dbReference type="InterPro" id="IPR015919">
    <property type="entry name" value="Cadherin-like_sf"/>
</dbReference>
<dbReference type="PANTHER" id="PTHR24026:SF126">
    <property type="entry name" value="PROTOCADHERIN FAT 4"/>
    <property type="match status" value="1"/>
</dbReference>
<evidence type="ECO:0000256" key="5">
    <source>
        <dbReference type="ARBA" id="ARBA00022837"/>
    </source>
</evidence>
<keyword evidence="5 8" id="KW-0106">Calcium</keyword>
<gene>
    <name evidence="10" type="ORF">MHI_LOCUS690389</name>
</gene>
<dbReference type="PROSITE" id="PS50268">
    <property type="entry name" value="CADHERIN_2"/>
    <property type="match status" value="2"/>
</dbReference>
<protein>
    <recommendedName>
        <fullName evidence="9">Cadherin domain-containing protein</fullName>
    </recommendedName>
</protein>
<evidence type="ECO:0000256" key="3">
    <source>
        <dbReference type="ARBA" id="ARBA00022729"/>
    </source>
</evidence>
<evidence type="ECO:0000313" key="11">
    <source>
        <dbReference type="Proteomes" id="UP000752696"/>
    </source>
</evidence>
<evidence type="ECO:0000256" key="4">
    <source>
        <dbReference type="ARBA" id="ARBA00022737"/>
    </source>
</evidence>
<feature type="domain" description="Cadherin" evidence="9">
    <location>
        <begin position="86"/>
        <end position="166"/>
    </location>
</feature>
<feature type="non-terminal residue" evidence="10">
    <location>
        <position position="1"/>
    </location>
</feature>
<feature type="domain" description="Cadherin" evidence="9">
    <location>
        <begin position="2"/>
        <end position="85"/>
    </location>
</feature>
<dbReference type="SMART" id="SM00112">
    <property type="entry name" value="CA"/>
    <property type="match status" value="2"/>
</dbReference>